<comment type="similarity">
    <text evidence="1">Belongs to the type-B carboxylesterase/lipase family.</text>
</comment>
<reference evidence="5" key="1">
    <citation type="submission" date="2023-10" db="EMBL/GenBank/DDBJ databases">
        <authorList>
            <person name="Chen Y."/>
            <person name="Shah S."/>
            <person name="Dougan E. K."/>
            <person name="Thang M."/>
            <person name="Chan C."/>
        </authorList>
    </citation>
    <scope>NUCLEOTIDE SEQUENCE [LARGE SCALE GENOMIC DNA]</scope>
</reference>
<evidence type="ECO:0000256" key="2">
    <source>
        <dbReference type="ARBA" id="ARBA00022801"/>
    </source>
</evidence>
<dbReference type="PROSITE" id="PS00122">
    <property type="entry name" value="CARBOXYLESTERASE_B_1"/>
    <property type="match status" value="1"/>
</dbReference>
<dbReference type="Gene3D" id="3.40.50.1820">
    <property type="entry name" value="alpha/beta hydrolase"/>
    <property type="match status" value="1"/>
</dbReference>
<evidence type="ECO:0000313" key="6">
    <source>
        <dbReference type="Proteomes" id="UP001189429"/>
    </source>
</evidence>
<sequence length="881" mass="94652">MVPAQATERGPAARRPHGADETTAAVASLAERAQACGRRLGMGVDGASRALAAVRPSEFGEGAGKTWAEVASEFAREGAQLMIMQDVDRRCEPIRLVDFVMIRVYAGKDDRRVLMETAQRRGGGQGNSERARLPEARVERRGDAAEARGEVVTRLQRELLGDVDVSFSAGDGETQLQEAESDAHPGIRTLHRKARSRGALGAVQTQGPKKELLQAPAGKKFSLVRSAEEDEAIGHAAGKPFRAGASGGKNPGDLMTKYLDRPKLDKFCKKLGYAARAVLALRGGLIRAWGARLGAPGGGRRQKQIDCLRRVLPDHADFAGQDALLPTEGEPLERRPEQRWAPRGLAAAAAVLCAVAALQAHGPGRGHARGAARSPALRDQALFDEAGPLVATTTGLLQGTLESGVACFRGVPFARPPVRFAPPEPVEPWLGVRDAKRMPRTCQTSKEGGSEDCLLLSIFTRAGSLLGDGELQPVVVEFHGGGFVGGGCSKEGTQWFTKLTGGLLVCPQYRLGVFGFFSPSATPPLLGLQDQQLALRWVQQNARAFGGDPDRVLIFGNSAGGASVAAHLVMPSSAGLFTSASLMSPGAHIVWEDLGAPDDWMAPEDILGNSSVLAMNLGCLGPEDLECLRDATMEEVVEAAHFPGSRFAPALPDGESPVKLIREGRWKRVPVMVGSCSCERCGKFKPPPGRDISEREFRTFLLDHGFDQARGAAVGPELIEEWYAGRLREENRSQVAFRVLSDASHACSAKLHADALQYGANPLHSGVWRLYFDLFGSRYGTHGASHGCAMEWIFGNPESSPSWIPKPGESGATSLHVSMVHWLYSLAAFGDPNVGSTSDLRWPEYTAESPQTLIVDEVPTVGITEDTQAKECRHWQRYLGY</sequence>
<dbReference type="SUPFAM" id="SSF53474">
    <property type="entry name" value="alpha/beta-Hydrolases"/>
    <property type="match status" value="1"/>
</dbReference>
<dbReference type="InterPro" id="IPR019826">
    <property type="entry name" value="Carboxylesterase_B_AS"/>
</dbReference>
<feature type="region of interest" description="Disordered" evidence="3">
    <location>
        <begin position="1"/>
        <end position="20"/>
    </location>
</feature>
<evidence type="ECO:0000313" key="5">
    <source>
        <dbReference type="EMBL" id="CAK0790165.1"/>
    </source>
</evidence>
<dbReference type="EMBL" id="CAUYUJ010000370">
    <property type="protein sequence ID" value="CAK0790165.1"/>
    <property type="molecule type" value="Genomic_DNA"/>
</dbReference>
<dbReference type="Pfam" id="PF00135">
    <property type="entry name" value="COesterase"/>
    <property type="match status" value="1"/>
</dbReference>
<dbReference type="InterPro" id="IPR002018">
    <property type="entry name" value="CarbesteraseB"/>
</dbReference>
<feature type="domain" description="Carboxylesterase type B" evidence="4">
    <location>
        <begin position="388"/>
        <end position="875"/>
    </location>
</feature>
<name>A0ABN9PCV6_9DINO</name>
<evidence type="ECO:0000256" key="1">
    <source>
        <dbReference type="ARBA" id="ARBA00005964"/>
    </source>
</evidence>
<comment type="caution">
    <text evidence="5">The sequence shown here is derived from an EMBL/GenBank/DDBJ whole genome shotgun (WGS) entry which is preliminary data.</text>
</comment>
<accession>A0ABN9PCV6</accession>
<keyword evidence="2" id="KW-0378">Hydrolase</keyword>
<evidence type="ECO:0000256" key="3">
    <source>
        <dbReference type="SAM" id="MobiDB-lite"/>
    </source>
</evidence>
<evidence type="ECO:0000259" key="4">
    <source>
        <dbReference type="Pfam" id="PF00135"/>
    </source>
</evidence>
<dbReference type="InterPro" id="IPR029058">
    <property type="entry name" value="AB_hydrolase_fold"/>
</dbReference>
<protein>
    <recommendedName>
        <fullName evidence="4">Carboxylesterase type B domain-containing protein</fullName>
    </recommendedName>
</protein>
<feature type="region of interest" description="Disordered" evidence="3">
    <location>
        <begin position="118"/>
        <end position="144"/>
    </location>
</feature>
<feature type="compositionally biased region" description="Basic and acidic residues" evidence="3">
    <location>
        <begin position="129"/>
        <end position="144"/>
    </location>
</feature>
<keyword evidence="6" id="KW-1185">Reference proteome</keyword>
<dbReference type="PANTHER" id="PTHR11559">
    <property type="entry name" value="CARBOXYLESTERASE"/>
    <property type="match status" value="1"/>
</dbReference>
<dbReference type="InterPro" id="IPR050309">
    <property type="entry name" value="Type-B_Carboxylest/Lipase"/>
</dbReference>
<organism evidence="5 6">
    <name type="scientific">Prorocentrum cordatum</name>
    <dbReference type="NCBI Taxonomy" id="2364126"/>
    <lineage>
        <taxon>Eukaryota</taxon>
        <taxon>Sar</taxon>
        <taxon>Alveolata</taxon>
        <taxon>Dinophyceae</taxon>
        <taxon>Prorocentrales</taxon>
        <taxon>Prorocentraceae</taxon>
        <taxon>Prorocentrum</taxon>
    </lineage>
</organism>
<proteinExistence type="inferred from homology"/>
<gene>
    <name evidence="5" type="ORF">PCOR1329_LOCUS1520</name>
</gene>
<dbReference type="Proteomes" id="UP001189429">
    <property type="component" value="Unassembled WGS sequence"/>
</dbReference>